<reference evidence="5" key="1">
    <citation type="journal article" date="2019" name="Int. J. Syst. Evol. Microbiol.">
        <title>The Global Catalogue of Microorganisms (GCM) 10K type strain sequencing project: providing services to taxonomists for standard genome sequencing and annotation.</title>
        <authorList>
            <consortium name="The Broad Institute Genomics Platform"/>
            <consortium name="The Broad Institute Genome Sequencing Center for Infectious Disease"/>
            <person name="Wu L."/>
            <person name="Ma J."/>
        </authorList>
    </citation>
    <scope>NUCLEOTIDE SEQUENCE [LARGE SCALE GENOMIC DNA]</scope>
    <source>
        <strain evidence="5">CGMCC 1.15461</strain>
    </source>
</reference>
<protein>
    <recommendedName>
        <fullName evidence="3">LysM domain-containing protein</fullName>
    </recommendedName>
</protein>
<dbReference type="RefSeq" id="WP_188620370.1">
    <property type="nucleotide sequence ID" value="NZ_BMJE01000003.1"/>
</dbReference>
<name>A0ABQ1JST6_9FLAO</name>
<accession>A0ABQ1JST6</accession>
<sequence>MRKNMLALVFLGLLSYNAAAQTQPNGGVVKEASEKIIIHKVALGETIVLIAKKYLVRPSDIYEINPDAVEGIGPGMLLKIPVDKALIVHKPKLAAKAQKVTKDNVHKLSASDIQERIEEDSDVTEETIVQTETERPSESMEVKTIAVPLKKTVETKVETKKVQIEDEAEEAEAEIEIVEVEEEIVQYNNGNEEVTPVVLSPAETDLPNNGVFTFTHTVEPAETLTGLARKYNTTVRAIEVANPGKFKNGLQIGQEVTIPAGPTPETVKGVVIHNVKQGETLHGLARQYNTTVEAIEAYNKRKLKHGLQTGQKISILPGKDNR</sequence>
<dbReference type="PANTHER" id="PTHR33734:SF22">
    <property type="entry name" value="MEMBRANE-BOUND LYTIC MUREIN TRANSGLYCOSYLASE D"/>
    <property type="match status" value="1"/>
</dbReference>
<proteinExistence type="predicted"/>
<evidence type="ECO:0000313" key="4">
    <source>
        <dbReference type="EMBL" id="GGB73851.1"/>
    </source>
</evidence>
<keyword evidence="2" id="KW-0732">Signal</keyword>
<dbReference type="EMBL" id="BMJE01000003">
    <property type="protein sequence ID" value="GGB73851.1"/>
    <property type="molecule type" value="Genomic_DNA"/>
</dbReference>
<dbReference type="SUPFAM" id="SSF54106">
    <property type="entry name" value="LysM domain"/>
    <property type="match status" value="3"/>
</dbReference>
<feature type="coiled-coil region" evidence="1">
    <location>
        <begin position="154"/>
        <end position="190"/>
    </location>
</feature>
<evidence type="ECO:0000313" key="5">
    <source>
        <dbReference type="Proteomes" id="UP000615760"/>
    </source>
</evidence>
<dbReference type="Pfam" id="PF01476">
    <property type="entry name" value="LysM"/>
    <property type="match status" value="3"/>
</dbReference>
<dbReference type="InterPro" id="IPR036779">
    <property type="entry name" value="LysM_dom_sf"/>
</dbReference>
<evidence type="ECO:0000256" key="2">
    <source>
        <dbReference type="SAM" id="SignalP"/>
    </source>
</evidence>
<organism evidence="4 5">
    <name type="scientific">Flavobacterium suaedae</name>
    <dbReference type="NCBI Taxonomy" id="1767027"/>
    <lineage>
        <taxon>Bacteria</taxon>
        <taxon>Pseudomonadati</taxon>
        <taxon>Bacteroidota</taxon>
        <taxon>Flavobacteriia</taxon>
        <taxon>Flavobacteriales</taxon>
        <taxon>Flavobacteriaceae</taxon>
        <taxon>Flavobacterium</taxon>
    </lineage>
</organism>
<dbReference type="PROSITE" id="PS51782">
    <property type="entry name" value="LYSM"/>
    <property type="match status" value="2"/>
</dbReference>
<feature type="signal peptide" evidence="2">
    <location>
        <begin position="1"/>
        <end position="20"/>
    </location>
</feature>
<keyword evidence="5" id="KW-1185">Reference proteome</keyword>
<dbReference type="CDD" id="cd00118">
    <property type="entry name" value="LysM"/>
    <property type="match status" value="3"/>
</dbReference>
<gene>
    <name evidence="4" type="ORF">GCM10007424_12180</name>
</gene>
<keyword evidence="1" id="KW-0175">Coiled coil</keyword>
<feature type="domain" description="LysM" evidence="3">
    <location>
        <begin position="214"/>
        <end position="258"/>
    </location>
</feature>
<dbReference type="SMART" id="SM00257">
    <property type="entry name" value="LysM"/>
    <property type="match status" value="3"/>
</dbReference>
<comment type="caution">
    <text evidence="4">The sequence shown here is derived from an EMBL/GenBank/DDBJ whole genome shotgun (WGS) entry which is preliminary data.</text>
</comment>
<dbReference type="InterPro" id="IPR018392">
    <property type="entry name" value="LysM"/>
</dbReference>
<evidence type="ECO:0000259" key="3">
    <source>
        <dbReference type="PROSITE" id="PS51782"/>
    </source>
</evidence>
<feature type="domain" description="LysM" evidence="3">
    <location>
        <begin position="271"/>
        <end position="315"/>
    </location>
</feature>
<dbReference type="PANTHER" id="PTHR33734">
    <property type="entry name" value="LYSM DOMAIN-CONTAINING GPI-ANCHORED PROTEIN 2"/>
    <property type="match status" value="1"/>
</dbReference>
<dbReference type="Proteomes" id="UP000615760">
    <property type="component" value="Unassembled WGS sequence"/>
</dbReference>
<dbReference type="Gene3D" id="3.10.350.10">
    <property type="entry name" value="LysM domain"/>
    <property type="match status" value="3"/>
</dbReference>
<evidence type="ECO:0000256" key="1">
    <source>
        <dbReference type="SAM" id="Coils"/>
    </source>
</evidence>
<feature type="chain" id="PRO_5045046266" description="LysM domain-containing protein" evidence="2">
    <location>
        <begin position="21"/>
        <end position="322"/>
    </location>
</feature>